<feature type="transmembrane region" description="Helical" evidence="1">
    <location>
        <begin position="266"/>
        <end position="286"/>
    </location>
</feature>
<feature type="transmembrane region" description="Helical" evidence="1">
    <location>
        <begin position="401"/>
        <end position="424"/>
    </location>
</feature>
<feature type="transmembrane region" description="Helical" evidence="1">
    <location>
        <begin position="323"/>
        <end position="345"/>
    </location>
</feature>
<feature type="transmembrane region" description="Helical" evidence="1">
    <location>
        <begin position="114"/>
        <end position="136"/>
    </location>
</feature>
<sequence>MSQKTPSVLPRANPWRYALGEFGLSLPGFAIGTYLVFFYSDVLALPVTLVAIARAINSVWDGLNDPIFAHLSDRTRTRWGRRRPWLWVVLPLNLIAWLAIWAPPRSLDAQALFAWFLVFLLFSETVATMSWVNYNALFPRVFTTEAQRVRANAIRKALGQVALIGGIALSPLLYSRWGFAGMGAVWAGIGSLAFLLFLLDFREEQEVPVAEAVPNFWRNVGDLLKNPAYRLYLGIFMLSTLANTLLMAGMPFYAKYALDLAEGQTSLLFGAVFVTAIPGVALWIYLTRRWRAARAWQIALAWLMLALLPLSAVRSLWGSLLTAAVIGLGLSGGMVLGDVVLGQIIDDDARRHGQPREAMFYGLAAVLARLSGLLNAQSFVLLTWLFGYVSGEQPGPNPDAAFRFFMVVIPGIVLLLAVGMAGWLRRTLSAAQPASMTPIASVSDVTE</sequence>
<evidence type="ECO:0000313" key="2">
    <source>
        <dbReference type="EMBL" id="MDT8898878.1"/>
    </source>
</evidence>
<dbReference type="RefSeq" id="WP_315625543.1">
    <property type="nucleotide sequence ID" value="NZ_JAUHMF010000002.1"/>
</dbReference>
<dbReference type="Proteomes" id="UP001254165">
    <property type="component" value="Unassembled WGS sequence"/>
</dbReference>
<feature type="transmembrane region" description="Helical" evidence="1">
    <location>
        <begin position="231"/>
        <end position="254"/>
    </location>
</feature>
<organism evidence="2 3">
    <name type="scientific">Thermanaerothrix solaris</name>
    <dbReference type="NCBI Taxonomy" id="3058434"/>
    <lineage>
        <taxon>Bacteria</taxon>
        <taxon>Bacillati</taxon>
        <taxon>Chloroflexota</taxon>
        <taxon>Anaerolineae</taxon>
        <taxon>Anaerolineales</taxon>
        <taxon>Anaerolineaceae</taxon>
        <taxon>Thermanaerothrix</taxon>
    </lineage>
</organism>
<comment type="caution">
    <text evidence="2">The sequence shown here is derived from an EMBL/GenBank/DDBJ whole genome shotgun (WGS) entry which is preliminary data.</text>
</comment>
<dbReference type="PANTHER" id="PTHR11328">
    <property type="entry name" value="MAJOR FACILITATOR SUPERFAMILY DOMAIN-CONTAINING PROTEIN"/>
    <property type="match status" value="1"/>
</dbReference>
<dbReference type="InterPro" id="IPR036259">
    <property type="entry name" value="MFS_trans_sf"/>
</dbReference>
<evidence type="ECO:0000313" key="3">
    <source>
        <dbReference type="Proteomes" id="UP001254165"/>
    </source>
</evidence>
<dbReference type="SUPFAM" id="SSF103473">
    <property type="entry name" value="MFS general substrate transporter"/>
    <property type="match status" value="1"/>
</dbReference>
<feature type="transmembrane region" description="Helical" evidence="1">
    <location>
        <begin position="298"/>
        <end position="317"/>
    </location>
</feature>
<accession>A0ABU3NRP7</accession>
<keyword evidence="1" id="KW-0472">Membrane</keyword>
<feature type="transmembrane region" description="Helical" evidence="1">
    <location>
        <begin position="157"/>
        <end position="174"/>
    </location>
</feature>
<keyword evidence="3" id="KW-1185">Reference proteome</keyword>
<name>A0ABU3NRP7_9CHLR</name>
<evidence type="ECO:0000256" key="1">
    <source>
        <dbReference type="SAM" id="Phobius"/>
    </source>
</evidence>
<feature type="transmembrane region" description="Helical" evidence="1">
    <location>
        <begin position="366"/>
        <end position="389"/>
    </location>
</feature>
<dbReference type="EMBL" id="JAUHMF010000002">
    <property type="protein sequence ID" value="MDT8898878.1"/>
    <property type="molecule type" value="Genomic_DNA"/>
</dbReference>
<protein>
    <submittedName>
        <fullName evidence="2">MFS transporter</fullName>
    </submittedName>
</protein>
<feature type="transmembrane region" description="Helical" evidence="1">
    <location>
        <begin position="84"/>
        <end position="102"/>
    </location>
</feature>
<keyword evidence="1" id="KW-1133">Transmembrane helix</keyword>
<dbReference type="InterPro" id="IPR039672">
    <property type="entry name" value="MFS_2"/>
</dbReference>
<dbReference type="Pfam" id="PF13347">
    <property type="entry name" value="MFS_2"/>
    <property type="match status" value="1"/>
</dbReference>
<dbReference type="Gene3D" id="1.20.1250.20">
    <property type="entry name" value="MFS general substrate transporter like domains"/>
    <property type="match status" value="2"/>
</dbReference>
<gene>
    <name evidence="2" type="ORF">QYE77_11450</name>
</gene>
<proteinExistence type="predicted"/>
<keyword evidence="1" id="KW-0812">Transmembrane</keyword>
<reference evidence="2 3" key="1">
    <citation type="submission" date="2023-07" db="EMBL/GenBank/DDBJ databases">
        <title>Novel species of Thermanaerothrix with wide hydrolytic capabilities.</title>
        <authorList>
            <person name="Zayulina K.S."/>
            <person name="Podosokorskaya O.A."/>
            <person name="Elcheninov A.G."/>
        </authorList>
    </citation>
    <scope>NUCLEOTIDE SEQUENCE [LARGE SCALE GENOMIC DNA]</scope>
    <source>
        <strain evidence="2 3">4228-RoL</strain>
    </source>
</reference>
<feature type="transmembrane region" description="Helical" evidence="1">
    <location>
        <begin position="180"/>
        <end position="199"/>
    </location>
</feature>
<dbReference type="PANTHER" id="PTHR11328:SF24">
    <property type="entry name" value="MAJOR FACILITATOR SUPERFAMILY (MFS) PROFILE DOMAIN-CONTAINING PROTEIN"/>
    <property type="match status" value="1"/>
</dbReference>